<organism evidence="1 2">
    <name type="scientific">Lipomyces kononenkoae</name>
    <name type="common">Yeast</name>
    <dbReference type="NCBI Taxonomy" id="34357"/>
    <lineage>
        <taxon>Eukaryota</taxon>
        <taxon>Fungi</taxon>
        <taxon>Dikarya</taxon>
        <taxon>Ascomycota</taxon>
        <taxon>Saccharomycotina</taxon>
        <taxon>Lipomycetes</taxon>
        <taxon>Lipomycetales</taxon>
        <taxon>Lipomycetaceae</taxon>
        <taxon>Lipomyces</taxon>
    </lineage>
</organism>
<proteinExistence type="predicted"/>
<accession>A0ACC3T1Y5</accession>
<protein>
    <submittedName>
        <fullName evidence="1">General substrate transporter</fullName>
    </submittedName>
</protein>
<evidence type="ECO:0000313" key="2">
    <source>
        <dbReference type="Proteomes" id="UP001433508"/>
    </source>
</evidence>
<evidence type="ECO:0000313" key="1">
    <source>
        <dbReference type="EMBL" id="KAK9237690.1"/>
    </source>
</evidence>
<sequence length="554" mass="61964">MTFESMAEVTFSEEAEKTNTANVTLREEIEKTNAETTKMSIELNQNERIVDGHDAEVNMTLKEGFRKCYKAILWSAFLSLAVIMEGYDNILLSSLFGLPAFKKRYGTQDLNGNWNVSAKWQSAVVQAVKVGQFFGLFIAGWATDKFGFKKTTMLTCVITAALIFMQFFCTSIGMLVAAEILFGLPLSVFLTSTTVYAAEICPLVLRPYLTTWVNLCWTIGKIISAGVLRGFVNNYSQWSYRIPFATQWIWPPIIFFGTIFAPESPWWLVRHDRLDDARRSLQRLHSGATDQEVDNYFTQIMITNKHEVEQQAGTSYFDCFKGSNLRRTEIACMSWVVQPVSGFGIVAFATYFFEQAGLSPSDAFSMSLAQQAIAFCGGIAGWFLLPRIGRRNLMLWGLVASFATQTAIGGLGIPEPKNGVAWSTGAVLFVYVLAYSMTIGPLSFVIVAEMGSSRLRSKTAVLARNAYQIAAIVSDILISYQINSSSWSWRGKAGFFWGGANVLLWVYCYFRLPEIKDRTVLDLDLLFENKIIARKFKVTNIDIIGGMSSHEKAA</sequence>
<comment type="caution">
    <text evidence="1">The sequence shown here is derived from an EMBL/GenBank/DDBJ whole genome shotgun (WGS) entry which is preliminary data.</text>
</comment>
<keyword evidence="2" id="KW-1185">Reference proteome</keyword>
<dbReference type="EMBL" id="MU971365">
    <property type="protein sequence ID" value="KAK9237690.1"/>
    <property type="molecule type" value="Genomic_DNA"/>
</dbReference>
<gene>
    <name evidence="1" type="ORF">V1525DRAFT_403091</name>
</gene>
<dbReference type="Proteomes" id="UP001433508">
    <property type="component" value="Unassembled WGS sequence"/>
</dbReference>
<reference evidence="2" key="1">
    <citation type="journal article" date="2024" name="Front. Bioeng. Biotechnol.">
        <title>Genome-scale model development and genomic sequencing of the oleaginous clade Lipomyces.</title>
        <authorList>
            <person name="Czajka J.J."/>
            <person name="Han Y."/>
            <person name="Kim J."/>
            <person name="Mondo S.J."/>
            <person name="Hofstad B.A."/>
            <person name="Robles A."/>
            <person name="Haridas S."/>
            <person name="Riley R."/>
            <person name="LaButti K."/>
            <person name="Pangilinan J."/>
            <person name="Andreopoulos W."/>
            <person name="Lipzen A."/>
            <person name="Yan J."/>
            <person name="Wang M."/>
            <person name="Ng V."/>
            <person name="Grigoriev I.V."/>
            <person name="Spatafora J.W."/>
            <person name="Magnuson J.K."/>
            <person name="Baker S.E."/>
            <person name="Pomraning K.R."/>
        </authorList>
    </citation>
    <scope>NUCLEOTIDE SEQUENCE [LARGE SCALE GENOMIC DNA]</scope>
    <source>
        <strain evidence="2">CBS 7786</strain>
    </source>
</reference>
<name>A0ACC3T1Y5_LIPKO</name>